<evidence type="ECO:0000313" key="2">
    <source>
        <dbReference type="EMBL" id="KAJ1608090.1"/>
    </source>
</evidence>
<sequence length="1083" mass="114201">MWYLRSLLLICVGVSLVLADSGKTQTTTNENDSLEDLAKKLLGKFESMEYPGMQNITDPLTKVVYGPFFYEINNVSLPLNITSLTGGAFNPPSSHESAQYYYESFVTEPFVPESSDAVASFEARKVIRGGVGAPNGTYVFFQEEIQLLPNSSSGGIGGGIGGGNGGGHGNSISNIRLPEGSFAVNGTRLPVGTTSFGPVTFPNGAILPLGALLPNGTLLSAGTKLAQMTTLPGGTLFPGGATFLEDSSYKPVLTLNMNCNFIGSQTYGYRCSNKAELKPDASCCITNTLCYSVSGFSNMTSVSIPAGGILPSGSNLPNNSLLLGSLTISTNTIFGGGAILPNGQVILPNTTVPYGTILPAGTFIADTIYLETGCVLMGGLIAFGSSPFTLNLPAGSKLGLGTSLGGGAILKGISYLTGGAIFPNGTILQPGTILQSPTHPDNVITETSLLFNYHLGIQDNLSSWVLPSGTLLPGGFSNRVALATLQGGFYQFSAPFGYKNAVYKSSTDQPERSSGVSSVSSIFNDFSQSNGQLHPYFDDNTDLYRTTAAYPDSNPDPEPGSTNLIGFRVLNYQIPSSSSYLELPQQMLLVDSAFFPSGLSSNGPILFSNGTVLPSPVIFKSKVTLPPGTFIFGTLLTPNMRLNGPSLVLGAAVLPPSIRLSSSTSLPSKAIFPGGAFLPLGGVLTGDILYPSGKTLQSGTSLSSNTYIKPNALLTNGLILPGGGIFPGGIIIPNGQFIQSISVPPGTMLPSTSTLLGTVYMTKGGALLPGGAVFSGNNTVPSGSQLLSGAVLSQGTILPGGIIFQAETKINGGVQISPLNSLSDLDINQEDFNPENYPPFFPPQGSDGQIGDSSNNTYITAQVNITNFYYKDQSQDSFSFFRNLFSSSLAISMGFEPSSIPISSLSPAENPYNISNHDGSFISSSSLSYPSTPSYFDTFYSADQKGISVTFEIHPRLESSSLEDIIEVLLNNVIQNPSSSFNRVFSWVGFMILTDKSPNFWTRHLRGGNRKIIKIPYLANTTDVSALHDDLGGIHGPNQLGNSSEAYRNQSSILIDNIDTDKNTENVSLWGNSFQIGQEQEQD</sequence>
<dbReference type="SUPFAM" id="SSF51161">
    <property type="entry name" value="Trimeric LpxA-like enzymes"/>
    <property type="match status" value="2"/>
</dbReference>
<dbReference type="PANTHER" id="PTHR37156">
    <property type="match status" value="1"/>
</dbReference>
<reference evidence="2" key="1">
    <citation type="submission" date="2022-10" db="EMBL/GenBank/DDBJ databases">
        <title>Adaptive evolution leads to modifications in subtelomeric GC content in a zoonotic Cryptosporidium species.</title>
        <authorList>
            <person name="Li J."/>
            <person name="Feng Y."/>
            <person name="Xiao L."/>
        </authorList>
    </citation>
    <scope>NUCLEOTIDE SEQUENCE</scope>
    <source>
        <strain evidence="2">33844</strain>
    </source>
</reference>
<dbReference type="Proteomes" id="UP001067231">
    <property type="component" value="Unassembled WGS sequence"/>
</dbReference>
<dbReference type="EMBL" id="JAPCXC010000049">
    <property type="protein sequence ID" value="KAJ1608090.1"/>
    <property type="molecule type" value="Genomic_DNA"/>
</dbReference>
<accession>A0A9D5DJZ7</accession>
<keyword evidence="1" id="KW-0732">Signal</keyword>
<dbReference type="OrthoDB" id="343643at2759"/>
<dbReference type="AlphaFoldDB" id="A0A9D5DJZ7"/>
<name>A0A9D5DJZ7_9CRYT</name>
<proteinExistence type="predicted"/>
<protein>
    <submittedName>
        <fullName evidence="2">Signal peptide-containing protein</fullName>
    </submittedName>
</protein>
<comment type="caution">
    <text evidence="2">The sequence shown here is derived from an EMBL/GenBank/DDBJ whole genome shotgun (WGS) entry which is preliminary data.</text>
</comment>
<feature type="chain" id="PRO_5038650046" evidence="1">
    <location>
        <begin position="20"/>
        <end position="1083"/>
    </location>
</feature>
<gene>
    <name evidence="2" type="ORF">OJ253_2068</name>
</gene>
<evidence type="ECO:0000256" key="1">
    <source>
        <dbReference type="SAM" id="SignalP"/>
    </source>
</evidence>
<dbReference type="InterPro" id="IPR011004">
    <property type="entry name" value="Trimer_LpxA-like_sf"/>
</dbReference>
<dbReference type="PANTHER" id="PTHR37156:SF2">
    <property type="match status" value="1"/>
</dbReference>
<feature type="signal peptide" evidence="1">
    <location>
        <begin position="1"/>
        <end position="19"/>
    </location>
</feature>
<organism evidence="2">
    <name type="scientific">Cryptosporidium canis</name>
    <dbReference type="NCBI Taxonomy" id="195482"/>
    <lineage>
        <taxon>Eukaryota</taxon>
        <taxon>Sar</taxon>
        <taxon>Alveolata</taxon>
        <taxon>Apicomplexa</taxon>
        <taxon>Conoidasida</taxon>
        <taxon>Coccidia</taxon>
        <taxon>Eucoccidiorida</taxon>
        <taxon>Eimeriorina</taxon>
        <taxon>Cryptosporidiidae</taxon>
        <taxon>Cryptosporidium</taxon>
    </lineage>
</organism>